<dbReference type="InterPro" id="IPR015940">
    <property type="entry name" value="UBA"/>
</dbReference>
<dbReference type="SUPFAM" id="SSF46934">
    <property type="entry name" value="UBA-like"/>
    <property type="match status" value="1"/>
</dbReference>
<evidence type="ECO:0000313" key="4">
    <source>
        <dbReference type="Proteomes" id="UP001140094"/>
    </source>
</evidence>
<proteinExistence type="predicted"/>
<evidence type="ECO:0000313" key="3">
    <source>
        <dbReference type="EMBL" id="KAJ2798382.1"/>
    </source>
</evidence>
<name>A0A9W8LRD0_9FUNG</name>
<gene>
    <name evidence="3" type="primary">DDI1_1</name>
    <name evidence="3" type="ORF">H4R20_004846</name>
</gene>
<accession>A0A9W8LRD0</accession>
<reference evidence="3" key="1">
    <citation type="submission" date="2022-07" db="EMBL/GenBank/DDBJ databases">
        <title>Phylogenomic reconstructions and comparative analyses of Kickxellomycotina fungi.</title>
        <authorList>
            <person name="Reynolds N.K."/>
            <person name="Stajich J.E."/>
            <person name="Barry K."/>
            <person name="Grigoriev I.V."/>
            <person name="Crous P."/>
            <person name="Smith M.E."/>
        </authorList>
    </citation>
    <scope>NUCLEOTIDE SEQUENCE</scope>
    <source>
        <strain evidence="3">NRRL 1565</strain>
    </source>
</reference>
<dbReference type="Proteomes" id="UP001140094">
    <property type="component" value="Unassembled WGS sequence"/>
</dbReference>
<dbReference type="PROSITE" id="PS50030">
    <property type="entry name" value="UBA"/>
    <property type="match status" value="1"/>
</dbReference>
<dbReference type="SMART" id="SM00165">
    <property type="entry name" value="UBA"/>
    <property type="match status" value="1"/>
</dbReference>
<feature type="domain" description="UBA" evidence="2">
    <location>
        <begin position="22"/>
        <end position="61"/>
    </location>
</feature>
<keyword evidence="4" id="KW-1185">Reference proteome</keyword>
<protein>
    <submittedName>
        <fullName evidence="3">DNA damage-inducible protein 1</fullName>
    </submittedName>
</protein>
<feature type="region of interest" description="Disordered" evidence="1">
    <location>
        <begin position="1"/>
        <end position="25"/>
    </location>
</feature>
<dbReference type="EMBL" id="JANBUO010001412">
    <property type="protein sequence ID" value="KAJ2798382.1"/>
    <property type="molecule type" value="Genomic_DNA"/>
</dbReference>
<dbReference type="Gene3D" id="1.10.8.10">
    <property type="entry name" value="DNA helicase RuvA subunit, C-terminal domain"/>
    <property type="match status" value="1"/>
</dbReference>
<evidence type="ECO:0000256" key="1">
    <source>
        <dbReference type="SAM" id="MobiDB-lite"/>
    </source>
</evidence>
<dbReference type="OrthoDB" id="1047367at2759"/>
<sequence>MTTTTTTTQPQQQQQSSPMGGNYSEETIKAVMDLGVNREQAIHYLNAAGGNPDIAASMIFS</sequence>
<evidence type="ECO:0000259" key="2">
    <source>
        <dbReference type="PROSITE" id="PS50030"/>
    </source>
</evidence>
<comment type="caution">
    <text evidence="3">The sequence shown here is derived from an EMBL/GenBank/DDBJ whole genome shotgun (WGS) entry which is preliminary data.</text>
</comment>
<dbReference type="AlphaFoldDB" id="A0A9W8LRD0"/>
<organism evidence="3 4">
    <name type="scientific">Coemansia guatemalensis</name>
    <dbReference type="NCBI Taxonomy" id="2761395"/>
    <lineage>
        <taxon>Eukaryota</taxon>
        <taxon>Fungi</taxon>
        <taxon>Fungi incertae sedis</taxon>
        <taxon>Zoopagomycota</taxon>
        <taxon>Kickxellomycotina</taxon>
        <taxon>Kickxellomycetes</taxon>
        <taxon>Kickxellales</taxon>
        <taxon>Kickxellaceae</taxon>
        <taxon>Coemansia</taxon>
    </lineage>
</organism>
<feature type="compositionally biased region" description="Low complexity" evidence="1">
    <location>
        <begin position="1"/>
        <end position="15"/>
    </location>
</feature>
<dbReference type="InterPro" id="IPR009060">
    <property type="entry name" value="UBA-like_sf"/>
</dbReference>